<name>A0A5D4SRE3_9BACI</name>
<dbReference type="Proteomes" id="UP000323732">
    <property type="component" value="Unassembled WGS sequence"/>
</dbReference>
<gene>
    <name evidence="1" type="ORF">FZD47_05430</name>
</gene>
<comment type="caution">
    <text evidence="1">The sequence shown here is derived from an EMBL/GenBank/DDBJ whole genome shotgun (WGS) entry which is preliminary data.</text>
</comment>
<sequence length="77" mass="8806">MLCQITNIPENNKLSMQELFNNFGMSLKTTEIGKEKSMSSFINQMVKETSKIYDLFASVSYPNISVEPIAIYKTVYL</sequence>
<dbReference type="AlphaFoldDB" id="A0A5D4SRE3"/>
<evidence type="ECO:0000313" key="2">
    <source>
        <dbReference type="Proteomes" id="UP000323732"/>
    </source>
</evidence>
<protein>
    <submittedName>
        <fullName evidence="1">Uncharacterized protein</fullName>
    </submittedName>
</protein>
<accession>A0A5D4SRE3</accession>
<dbReference type="EMBL" id="VTES01000002">
    <property type="protein sequence ID" value="TYS64814.1"/>
    <property type="molecule type" value="Genomic_DNA"/>
</dbReference>
<proteinExistence type="predicted"/>
<organism evidence="1 2">
    <name type="scientific">Bacillus infantis</name>
    <dbReference type="NCBI Taxonomy" id="324767"/>
    <lineage>
        <taxon>Bacteria</taxon>
        <taxon>Bacillati</taxon>
        <taxon>Bacillota</taxon>
        <taxon>Bacilli</taxon>
        <taxon>Bacillales</taxon>
        <taxon>Bacillaceae</taxon>
        <taxon>Bacillus</taxon>
    </lineage>
</organism>
<reference evidence="1 2" key="1">
    <citation type="submission" date="2019-08" db="EMBL/GenBank/DDBJ databases">
        <title>Bacillus genomes from the desert of Cuatro Cienegas, Coahuila.</title>
        <authorList>
            <person name="Olmedo-Alvarez G."/>
        </authorList>
    </citation>
    <scope>NUCLEOTIDE SEQUENCE [LARGE SCALE GENOMIC DNA]</scope>
    <source>
        <strain evidence="1 2">CH37_1T</strain>
    </source>
</reference>
<evidence type="ECO:0000313" key="1">
    <source>
        <dbReference type="EMBL" id="TYS64814.1"/>
    </source>
</evidence>